<name>A0A1X9NF09_9GAMM</name>
<reference evidence="3 4" key="1">
    <citation type="submission" date="2016-11" db="EMBL/GenBank/DDBJ databases">
        <title>Trade-off between light-utilization and light-protection in marine flavobacteria.</title>
        <authorList>
            <person name="Kumagai Y."/>
        </authorList>
    </citation>
    <scope>NUCLEOTIDE SEQUENCE [LARGE SCALE GENOMIC DNA]</scope>
    <source>
        <strain evidence="3 4">NBRC 107125</strain>
    </source>
</reference>
<dbReference type="RefSeq" id="WP_085759943.1">
    <property type="nucleotide sequence ID" value="NZ_CP019343.1"/>
</dbReference>
<evidence type="ECO:0000313" key="4">
    <source>
        <dbReference type="Proteomes" id="UP000193450"/>
    </source>
</evidence>
<dbReference type="SUPFAM" id="SSF81324">
    <property type="entry name" value="Voltage-gated potassium channels"/>
    <property type="match status" value="1"/>
</dbReference>
<accession>A0A1X9NF09</accession>
<keyword evidence="4" id="KW-1185">Reference proteome</keyword>
<dbReference type="EMBL" id="CP019343">
    <property type="protein sequence ID" value="ARN75751.1"/>
    <property type="molecule type" value="Genomic_DNA"/>
</dbReference>
<feature type="transmembrane region" description="Helical" evidence="1">
    <location>
        <begin position="95"/>
        <end position="114"/>
    </location>
</feature>
<feature type="transmembrane region" description="Helical" evidence="1">
    <location>
        <begin position="65"/>
        <end position="83"/>
    </location>
</feature>
<dbReference type="Gene3D" id="1.10.287.70">
    <property type="match status" value="1"/>
</dbReference>
<feature type="transmembrane region" description="Helical" evidence="1">
    <location>
        <begin position="15"/>
        <end position="35"/>
    </location>
</feature>
<feature type="transmembrane region" description="Helical" evidence="1">
    <location>
        <begin position="42"/>
        <end position="59"/>
    </location>
</feature>
<gene>
    <name evidence="3" type="ORF">BST96_17540</name>
</gene>
<keyword evidence="1" id="KW-1133">Transmembrane helix</keyword>
<keyword evidence="1" id="KW-0472">Membrane</keyword>
<dbReference type="Proteomes" id="UP000193450">
    <property type="component" value="Chromosome"/>
</dbReference>
<feature type="domain" description="Potassium channel" evidence="2">
    <location>
        <begin position="130"/>
        <end position="215"/>
    </location>
</feature>
<protein>
    <recommendedName>
        <fullName evidence="2">Potassium channel domain-containing protein</fullName>
    </recommendedName>
</protein>
<dbReference type="Pfam" id="PF07885">
    <property type="entry name" value="Ion_trans_2"/>
    <property type="match status" value="1"/>
</dbReference>
<dbReference type="InterPro" id="IPR013099">
    <property type="entry name" value="K_chnl_dom"/>
</dbReference>
<feature type="transmembrane region" description="Helical" evidence="1">
    <location>
        <begin position="166"/>
        <end position="183"/>
    </location>
</feature>
<feature type="transmembrane region" description="Helical" evidence="1">
    <location>
        <begin position="120"/>
        <end position="145"/>
    </location>
</feature>
<keyword evidence="1" id="KW-0812">Transmembrane</keyword>
<dbReference type="KEGG" id="osg:BST96_17540"/>
<dbReference type="OrthoDB" id="9813518at2"/>
<organism evidence="3 4">
    <name type="scientific">Oceanicoccus sagamiensis</name>
    <dbReference type="NCBI Taxonomy" id="716816"/>
    <lineage>
        <taxon>Bacteria</taxon>
        <taxon>Pseudomonadati</taxon>
        <taxon>Pseudomonadota</taxon>
        <taxon>Gammaproteobacteria</taxon>
        <taxon>Cellvibrionales</taxon>
        <taxon>Spongiibacteraceae</taxon>
        <taxon>Oceanicoccus</taxon>
    </lineage>
</organism>
<dbReference type="AlphaFoldDB" id="A0A1X9NF09"/>
<evidence type="ECO:0000259" key="2">
    <source>
        <dbReference type="Pfam" id="PF07885"/>
    </source>
</evidence>
<dbReference type="STRING" id="716816.BST96_17540"/>
<sequence>MPTTLDNHLYQHRPFGFLTLLIMLLSVQILPAVVAVDNRVDFLLFGYTLVLFSSLYLVVYERKELIIGFVLTLPMLFANWKLSTDSVNLQVAINSVFYIVFLLYVSVFILRYLFESYDVSFDMICAAVCLYFIAGMIWSFIYLLVELLNPGSFNLVETASGYREKLTDLSYFSFVTLATLGYGDISPITRAGRSWAILEAIFGQFYLACVVARLVALHLTTRTTNKS</sequence>
<feature type="transmembrane region" description="Helical" evidence="1">
    <location>
        <begin position="195"/>
        <end position="216"/>
    </location>
</feature>
<proteinExistence type="predicted"/>
<evidence type="ECO:0000256" key="1">
    <source>
        <dbReference type="SAM" id="Phobius"/>
    </source>
</evidence>
<evidence type="ECO:0000313" key="3">
    <source>
        <dbReference type="EMBL" id="ARN75751.1"/>
    </source>
</evidence>